<accession>A0A1V9ZDB0</accession>
<evidence type="ECO:0000313" key="2">
    <source>
        <dbReference type="Proteomes" id="UP000243579"/>
    </source>
</evidence>
<organism evidence="1 2">
    <name type="scientific">Achlya hypogyna</name>
    <name type="common">Oomycete</name>
    <name type="synonym">Protoachlya hypogyna</name>
    <dbReference type="NCBI Taxonomy" id="1202772"/>
    <lineage>
        <taxon>Eukaryota</taxon>
        <taxon>Sar</taxon>
        <taxon>Stramenopiles</taxon>
        <taxon>Oomycota</taxon>
        <taxon>Saprolegniomycetes</taxon>
        <taxon>Saprolegniales</taxon>
        <taxon>Achlyaceae</taxon>
        <taxon>Achlya</taxon>
    </lineage>
</organism>
<dbReference type="OrthoDB" id="79647at2759"/>
<dbReference type="AlphaFoldDB" id="A0A1V9ZDB0"/>
<reference evidence="1 2" key="1">
    <citation type="journal article" date="2014" name="Genome Biol. Evol.">
        <title>The secreted proteins of Achlya hypogyna and Thraustotheca clavata identify the ancestral oomycete secretome and reveal gene acquisitions by horizontal gene transfer.</title>
        <authorList>
            <person name="Misner I."/>
            <person name="Blouin N."/>
            <person name="Leonard G."/>
            <person name="Richards T.A."/>
            <person name="Lane C.E."/>
        </authorList>
    </citation>
    <scope>NUCLEOTIDE SEQUENCE [LARGE SCALE GENOMIC DNA]</scope>
    <source>
        <strain evidence="1 2">ATCC 48635</strain>
    </source>
</reference>
<name>A0A1V9ZDB0_ACHHY</name>
<gene>
    <name evidence="1" type="ORF">ACHHYP_17384</name>
</gene>
<keyword evidence="2" id="KW-1185">Reference proteome</keyword>
<dbReference type="EMBL" id="JNBR01000159">
    <property type="protein sequence ID" value="OQR95985.1"/>
    <property type="molecule type" value="Genomic_DNA"/>
</dbReference>
<evidence type="ECO:0000313" key="1">
    <source>
        <dbReference type="EMBL" id="OQR95985.1"/>
    </source>
</evidence>
<sequence>MSDDEGKDLKTHSLSREELRVGELIAYHSTLFVAGDPRGRRESIVVRIRSDTQHEYPITLVSSDMYDELGDATPLTQDSLIKRIKDARGVDIERPEGKWRKVYTFDLFPGKHRVANAHTILKNAMKNVIKDSP</sequence>
<comment type="caution">
    <text evidence="1">The sequence shown here is derived from an EMBL/GenBank/DDBJ whole genome shotgun (WGS) entry which is preliminary data.</text>
</comment>
<proteinExistence type="predicted"/>
<protein>
    <submittedName>
        <fullName evidence="1">Uncharacterized protein</fullName>
    </submittedName>
</protein>
<dbReference type="Proteomes" id="UP000243579">
    <property type="component" value="Unassembled WGS sequence"/>
</dbReference>
<dbReference type="STRING" id="1202772.A0A1V9ZDB0"/>